<sequence>MNIAWFFGFLIIVLGKASDIERSNNNGEIGQWTLLRKLQSFQNAPKDDAKSVTWNDILAEELIKKIGIYPFDSSEESLKKKIAEGNFLKESLSQMLVIYKIVYDKFVTNEVANYKTIDNRKEEVEVIEAGREKESCEGCGDVEAGGNLGSPCIKGQKTNEGGACDEKQAKLILAVPKQCPIGYKADRLGYCRVIF</sequence>
<dbReference type="EMBL" id="OU963906">
    <property type="protein sequence ID" value="CAH0399286.1"/>
    <property type="molecule type" value="Genomic_DNA"/>
</dbReference>
<protein>
    <submittedName>
        <fullName evidence="2">Uncharacterized protein</fullName>
    </submittedName>
</protein>
<name>A0ABN8AYW7_CHISP</name>
<proteinExistence type="predicted"/>
<organism evidence="2 3">
    <name type="scientific">Chilo suppressalis</name>
    <name type="common">Asiatic rice borer moth</name>
    <dbReference type="NCBI Taxonomy" id="168631"/>
    <lineage>
        <taxon>Eukaryota</taxon>
        <taxon>Metazoa</taxon>
        <taxon>Ecdysozoa</taxon>
        <taxon>Arthropoda</taxon>
        <taxon>Hexapoda</taxon>
        <taxon>Insecta</taxon>
        <taxon>Pterygota</taxon>
        <taxon>Neoptera</taxon>
        <taxon>Endopterygota</taxon>
        <taxon>Lepidoptera</taxon>
        <taxon>Glossata</taxon>
        <taxon>Ditrysia</taxon>
        <taxon>Pyraloidea</taxon>
        <taxon>Crambidae</taxon>
        <taxon>Crambinae</taxon>
        <taxon>Chilo</taxon>
    </lineage>
</organism>
<keyword evidence="3" id="KW-1185">Reference proteome</keyword>
<evidence type="ECO:0000313" key="3">
    <source>
        <dbReference type="Proteomes" id="UP001153292"/>
    </source>
</evidence>
<feature type="signal peptide" evidence="1">
    <location>
        <begin position="1"/>
        <end position="17"/>
    </location>
</feature>
<feature type="chain" id="PRO_5045870306" evidence="1">
    <location>
        <begin position="18"/>
        <end position="195"/>
    </location>
</feature>
<accession>A0ABN8AYW7</accession>
<reference evidence="2" key="1">
    <citation type="submission" date="2021-12" db="EMBL/GenBank/DDBJ databases">
        <authorList>
            <person name="King R."/>
        </authorList>
    </citation>
    <scope>NUCLEOTIDE SEQUENCE</scope>
</reference>
<evidence type="ECO:0000313" key="2">
    <source>
        <dbReference type="EMBL" id="CAH0399286.1"/>
    </source>
</evidence>
<evidence type="ECO:0000256" key="1">
    <source>
        <dbReference type="SAM" id="SignalP"/>
    </source>
</evidence>
<dbReference type="Proteomes" id="UP001153292">
    <property type="component" value="Chromosome 13"/>
</dbReference>
<gene>
    <name evidence="2" type="ORF">CHILSU_LOCUS2422</name>
</gene>
<keyword evidence="1" id="KW-0732">Signal</keyword>